<name>A0ABS8A014_9FLAO</name>
<accession>A0ABS8A014</accession>
<protein>
    <submittedName>
        <fullName evidence="1">Uncharacterized protein</fullName>
    </submittedName>
</protein>
<proteinExistence type="predicted"/>
<evidence type="ECO:0000313" key="2">
    <source>
        <dbReference type="Proteomes" id="UP000618240"/>
    </source>
</evidence>
<keyword evidence="2" id="KW-1185">Reference proteome</keyword>
<comment type="caution">
    <text evidence="1">The sequence shown here is derived from an EMBL/GenBank/DDBJ whole genome shotgun (WGS) entry which is preliminary data.</text>
</comment>
<dbReference type="EMBL" id="JAERSE020000002">
    <property type="protein sequence ID" value="MCA6066767.1"/>
    <property type="molecule type" value="Genomic_DNA"/>
</dbReference>
<evidence type="ECO:0000313" key="1">
    <source>
        <dbReference type="EMBL" id="MCA6066767.1"/>
    </source>
</evidence>
<dbReference type="Proteomes" id="UP000618240">
    <property type="component" value="Unassembled WGS sequence"/>
</dbReference>
<reference evidence="1 2" key="1">
    <citation type="submission" date="2021-09" db="EMBL/GenBank/DDBJ databases">
        <title>Genome sequencing and assembly of Chryseobacterium sp. RG1.</title>
        <authorList>
            <person name="Chhetri G."/>
        </authorList>
    </citation>
    <scope>NUCLEOTIDE SEQUENCE [LARGE SCALE GENOMIC DNA]</scope>
    <source>
        <strain evidence="1 2">RG1</strain>
    </source>
</reference>
<gene>
    <name evidence="1" type="ORF">JI747_006225</name>
</gene>
<organism evidence="1 2">
    <name type="scientific">Chryseobacterium tagetis</name>
    <dbReference type="NCBI Taxonomy" id="2801334"/>
    <lineage>
        <taxon>Bacteria</taxon>
        <taxon>Pseudomonadati</taxon>
        <taxon>Bacteroidota</taxon>
        <taxon>Flavobacteriia</taxon>
        <taxon>Flavobacteriales</taxon>
        <taxon>Weeksellaceae</taxon>
        <taxon>Chryseobacterium group</taxon>
        <taxon>Chryseobacterium</taxon>
    </lineage>
</organism>
<sequence>MKFYGSKLEKAPLILNPERWMTTKTQRDSLINNDDWIFIKQQVNDTRGYSIHQKKFKQKILNSDSLKKENLKFNHWQNKKADSLKLRNIQKLKRYISQEMPTEYYNYIKKSTPILHIDKPIFLKNKNRVIFSYYSYTGPLSAYSEMAVYEFKNGKWFKIKTISTSIS</sequence>
<dbReference type="RefSeq" id="WP_225687028.1">
    <property type="nucleotide sequence ID" value="NZ_JAERSE020000002.1"/>
</dbReference>